<dbReference type="Pfam" id="PF01144">
    <property type="entry name" value="CoA_trans"/>
    <property type="match status" value="1"/>
</dbReference>
<accession>A0A0A3IIC0</accession>
<name>A0A0A3IIC0_9BACI</name>
<dbReference type="OrthoDB" id="9777193at2"/>
<dbReference type="InterPro" id="IPR004165">
    <property type="entry name" value="CoA_trans_fam_I"/>
</dbReference>
<dbReference type="Proteomes" id="UP000030437">
    <property type="component" value="Unassembled WGS sequence"/>
</dbReference>
<dbReference type="Gene3D" id="3.40.1080.10">
    <property type="entry name" value="Glutaconate Coenzyme A-transferase"/>
    <property type="match status" value="1"/>
</dbReference>
<dbReference type="SMART" id="SM00882">
    <property type="entry name" value="CoA_trans"/>
    <property type="match status" value="1"/>
</dbReference>
<keyword evidence="1" id="KW-0808">Transferase</keyword>
<proteinExistence type="predicted"/>
<dbReference type="NCBIfam" id="TIGR02429">
    <property type="entry name" value="pcaI_scoA_fam"/>
    <property type="match status" value="1"/>
</dbReference>
<comment type="caution">
    <text evidence="1">The sequence shown here is derived from an EMBL/GenBank/DDBJ whole genome shotgun (WGS) entry which is preliminary data.</text>
</comment>
<keyword evidence="2" id="KW-1185">Reference proteome</keyword>
<dbReference type="PANTHER" id="PTHR13707:SF57">
    <property type="entry name" value="SUCCINYL-COA:3-KETOACID COENZYME A TRANSFERASE SUBUNIT B-RELATED"/>
    <property type="match status" value="1"/>
</dbReference>
<protein>
    <submittedName>
        <fullName evidence="1">Succinyl-CoA:3-ketoacid-CoA transferase</fullName>
    </submittedName>
</protein>
<dbReference type="SUPFAM" id="SSF100950">
    <property type="entry name" value="NagB/RpiA/CoA transferase-like"/>
    <property type="match status" value="1"/>
</dbReference>
<dbReference type="eggNOG" id="COG1788">
    <property type="taxonomic scope" value="Bacteria"/>
</dbReference>
<dbReference type="PANTHER" id="PTHR13707">
    <property type="entry name" value="KETOACID-COENZYME A TRANSFERASE"/>
    <property type="match status" value="1"/>
</dbReference>
<dbReference type="RefSeq" id="WP_036155195.1">
    <property type="nucleotide sequence ID" value="NZ_AVCX01000005.1"/>
</dbReference>
<organism evidence="1 2">
    <name type="scientific">Lysinibacillus odysseyi 34hs-1 = NBRC 100172</name>
    <dbReference type="NCBI Taxonomy" id="1220589"/>
    <lineage>
        <taxon>Bacteria</taxon>
        <taxon>Bacillati</taxon>
        <taxon>Bacillota</taxon>
        <taxon>Bacilli</taxon>
        <taxon>Bacillales</taxon>
        <taxon>Bacillaceae</taxon>
        <taxon>Lysinibacillus</taxon>
    </lineage>
</organism>
<reference evidence="1 2" key="1">
    <citation type="submission" date="2014-02" db="EMBL/GenBank/DDBJ databases">
        <title>Draft genome sequence of Lysinibacillus odysseyi NBRC 100172.</title>
        <authorList>
            <person name="Zhang F."/>
            <person name="Wang G."/>
            <person name="Zhang L."/>
        </authorList>
    </citation>
    <scope>NUCLEOTIDE SEQUENCE [LARGE SCALE GENOMIC DNA]</scope>
    <source>
        <strain evidence="1 2">NBRC 100172</strain>
    </source>
</reference>
<evidence type="ECO:0000313" key="1">
    <source>
        <dbReference type="EMBL" id="KGR84474.1"/>
    </source>
</evidence>
<sequence>MKNKVVQSVSDLKSIFKDKQKILAGGFGLSGSPLTVIDMIAETNVKGLHIVSNNLGDHGIGLHKLFIQGQIEKAIGSFFTMNREAVVAWSEGKLDIELLPQGTLAEAIRCGGAGIGGFYTKTAVGTELAKGKEEREIDGERYIFEKAIKGDVAIIRAKTADRLGNLTYHTTARNFNPMMATAADIVIVEVDEIVETGELDPESIITPHVYVDYIIQTAYTKAGDQYVKA</sequence>
<dbReference type="InterPro" id="IPR037171">
    <property type="entry name" value="NagB/RpiA_transferase-like"/>
</dbReference>
<dbReference type="InterPro" id="IPR012792">
    <property type="entry name" value="3-oxoacid_CoA-transf_A"/>
</dbReference>
<dbReference type="GO" id="GO:0008410">
    <property type="term" value="F:CoA-transferase activity"/>
    <property type="evidence" value="ECO:0007669"/>
    <property type="project" value="InterPro"/>
</dbReference>
<dbReference type="AlphaFoldDB" id="A0A0A3IIC0"/>
<dbReference type="EMBL" id="JPVP01000056">
    <property type="protein sequence ID" value="KGR84474.1"/>
    <property type="molecule type" value="Genomic_DNA"/>
</dbReference>
<gene>
    <name evidence="1" type="ORF">CD32_12890</name>
</gene>
<evidence type="ECO:0000313" key="2">
    <source>
        <dbReference type="Proteomes" id="UP000030437"/>
    </source>
</evidence>
<dbReference type="STRING" id="1220589.CD32_12890"/>